<evidence type="ECO:0000313" key="14">
    <source>
        <dbReference type="Proteomes" id="UP000030451"/>
    </source>
</evidence>
<dbReference type="InterPro" id="IPR050732">
    <property type="entry name" value="Beta-glucan_modifiers"/>
</dbReference>
<dbReference type="GO" id="GO:0009986">
    <property type="term" value="C:cell surface"/>
    <property type="evidence" value="ECO:0007669"/>
    <property type="project" value="TreeGrafter"/>
</dbReference>
<evidence type="ECO:0000256" key="8">
    <source>
        <dbReference type="ARBA" id="ARBA00023326"/>
    </source>
</evidence>
<accession>A0A0A5JR34</accession>
<keyword evidence="12" id="KW-0732">Signal</keyword>
<dbReference type="PROSITE" id="PS51257">
    <property type="entry name" value="PROKAR_LIPOPROTEIN"/>
    <property type="match status" value="1"/>
</dbReference>
<comment type="caution">
    <text evidence="13">The sequence shown here is derived from an EMBL/GenBank/DDBJ whole genome shotgun (WGS) entry which is preliminary data.</text>
</comment>
<keyword evidence="7" id="KW-0961">Cell wall biogenesis/degradation</keyword>
<comment type="subcellular location">
    <subcellularLocation>
        <location evidence="1">Cell membrane</location>
    </subcellularLocation>
</comment>
<keyword evidence="3" id="KW-0378">Hydrolase</keyword>
<dbReference type="OrthoDB" id="9806824at2"/>
<evidence type="ECO:0000256" key="7">
    <source>
        <dbReference type="ARBA" id="ARBA00023316"/>
    </source>
</evidence>
<dbReference type="Gene3D" id="3.20.20.80">
    <property type="entry name" value="Glycosidases"/>
    <property type="match status" value="1"/>
</dbReference>
<reference evidence="13 14" key="1">
    <citation type="submission" date="2014-10" db="EMBL/GenBank/DDBJ databases">
        <title>Genome sequencing of Vibrio sinaloensis T08.</title>
        <authorList>
            <person name="Chan K.-G."/>
            <person name="Mohamad N.I."/>
        </authorList>
    </citation>
    <scope>NUCLEOTIDE SEQUENCE [LARGE SCALE GENOMIC DNA]</scope>
    <source>
        <strain evidence="13 14">T08</strain>
    </source>
</reference>
<dbReference type="GO" id="GO:0071555">
    <property type="term" value="P:cell wall organization"/>
    <property type="evidence" value="ECO:0007669"/>
    <property type="project" value="UniProtKB-KW"/>
</dbReference>
<organism evidence="13 14">
    <name type="scientific">Photobacterium sp. (strain ATCC 43367)</name>
    <dbReference type="NCBI Taxonomy" id="379097"/>
    <lineage>
        <taxon>Bacteria</taxon>
        <taxon>Pseudomonadati</taxon>
        <taxon>Pseudomonadota</taxon>
        <taxon>Gammaproteobacteria</taxon>
        <taxon>Vibrionales</taxon>
        <taxon>Vibrionaceae</taxon>
        <taxon>Vibrio</taxon>
        <taxon>Vibrio oreintalis group</taxon>
    </lineage>
</organism>
<keyword evidence="8" id="KW-0624">Polysaccharide degradation</keyword>
<dbReference type="GO" id="GO:0042973">
    <property type="term" value="F:glucan endo-1,3-beta-D-glucosidase activity"/>
    <property type="evidence" value="ECO:0007669"/>
    <property type="project" value="TreeGrafter"/>
</dbReference>
<dbReference type="Gene3D" id="2.60.120.430">
    <property type="entry name" value="Galactose-binding lectin"/>
    <property type="match status" value="1"/>
</dbReference>
<dbReference type="InterPro" id="IPR017853">
    <property type="entry name" value="GH"/>
</dbReference>
<dbReference type="AlphaFoldDB" id="A0A0A5JR34"/>
<evidence type="ECO:0000256" key="3">
    <source>
        <dbReference type="ARBA" id="ARBA00022801"/>
    </source>
</evidence>
<dbReference type="InterPro" id="IPR008979">
    <property type="entry name" value="Galactose-bd-like_sf"/>
</dbReference>
<feature type="signal peptide" evidence="12">
    <location>
        <begin position="1"/>
        <end position="23"/>
    </location>
</feature>
<evidence type="ECO:0000256" key="9">
    <source>
        <dbReference type="ARBA" id="ARBA00037649"/>
    </source>
</evidence>
<keyword evidence="6" id="KW-0119">Carbohydrate metabolism</keyword>
<dbReference type="Proteomes" id="UP000030451">
    <property type="component" value="Unassembled WGS sequence"/>
</dbReference>
<keyword evidence="5" id="KW-0325">Glycoprotein</keyword>
<keyword evidence="2" id="KW-1003">Cell membrane</keyword>
<sequence>MHPMQKFKLKNSALLVCLPLLLAGCNSELLEESSSTPDNTERVTLAAQPAPVAPYPNIYGYDAAASRASGSDFLLGNPDFQAISYGSFRKAVRDSGDNAPSVEEIKEDLLLMEAMGIKIIRTYHTQDFIDTERVLAAIDAFMNPASPDYREGFKMFVMLGIWVDAVNAWGGGDIDRTQGSATSEAEMDKAIELVNLYPEIIKVLAVGNESMVHWANYHVSPTVVTGYVNQLQALKTADFTKGYDDLVDELPADVWITSSDNFAVWAGQGDYAGDDYKALIEAVDYVSVHSYPFHDTHWNGDFWAVPLDEQDLPKQQQLEAAMERAQAHLLSQVKMVQDNVNAIDATKQIHIGETGWSTVSSDGFGATGTKASDEYKQKLYYDGLREWSNEFGASLFFFEAFDEQWKAGWEHADANHSEKHFGMIDMNGQAKYLLWDLVDQGAFDGLTRGQDGDGNPIAISKTYAGNLDALMLNAQLPPYEEAPVNSDSYSVIDSALADGINLYWWGGNSGIYLSESGSSIMVTGGADNFPGWWGAGVQPSVEANLTGFEQGSLHFDIKATQSLTDVTFKLGMQTAGSGTVNHFVQVGGNTAYPISTEKQSYSIPLSQLANYEQMDLSAVVALMFFLGEVDGAGENYIPDGVTVEVSNVYYSK</sequence>
<evidence type="ECO:0000313" key="13">
    <source>
        <dbReference type="EMBL" id="KGY10423.1"/>
    </source>
</evidence>
<evidence type="ECO:0000256" key="4">
    <source>
        <dbReference type="ARBA" id="ARBA00023136"/>
    </source>
</evidence>
<dbReference type="SUPFAM" id="SSF51445">
    <property type="entry name" value="(Trans)glycosidases"/>
    <property type="match status" value="1"/>
</dbReference>
<evidence type="ECO:0000256" key="6">
    <source>
        <dbReference type="ARBA" id="ARBA00023277"/>
    </source>
</evidence>
<dbReference type="STRING" id="379097.SE23_06755"/>
<evidence type="ECO:0000256" key="11">
    <source>
        <dbReference type="ARBA" id="ARBA00043078"/>
    </source>
</evidence>
<evidence type="ECO:0000256" key="10">
    <source>
        <dbReference type="ARBA" id="ARBA00042373"/>
    </source>
</evidence>
<evidence type="ECO:0000256" key="5">
    <source>
        <dbReference type="ARBA" id="ARBA00023180"/>
    </source>
</evidence>
<proteinExistence type="predicted"/>
<dbReference type="EMBL" id="JRWP01000004">
    <property type="protein sequence ID" value="KGY10423.1"/>
    <property type="molecule type" value="Genomic_DNA"/>
</dbReference>
<comment type="function">
    <text evidence="9">Glucanases play a role in cell expansion during growth, in cell-cell fusion during mating, and in spore release during sporulation. This enzyme may be involved in beta-glucan degradation. Active on laminarin and lichenan.</text>
</comment>
<dbReference type="GO" id="GO:0005886">
    <property type="term" value="C:plasma membrane"/>
    <property type="evidence" value="ECO:0007669"/>
    <property type="project" value="UniProtKB-SubCell"/>
</dbReference>
<dbReference type="PANTHER" id="PTHR16631:SF17">
    <property type="entry name" value="GLUCAN ENDO-1,3-BETA-GLUCOSIDASE BTGC"/>
    <property type="match status" value="1"/>
</dbReference>
<keyword evidence="4" id="KW-0472">Membrane</keyword>
<evidence type="ECO:0000256" key="2">
    <source>
        <dbReference type="ARBA" id="ARBA00022475"/>
    </source>
</evidence>
<evidence type="ECO:0000256" key="1">
    <source>
        <dbReference type="ARBA" id="ARBA00004236"/>
    </source>
</evidence>
<feature type="chain" id="PRO_5002024671" description="Endo-1,3-beta-glucanase btgC" evidence="12">
    <location>
        <begin position="24"/>
        <end position="652"/>
    </location>
</feature>
<name>A0A0A5JR34_PHOS4</name>
<gene>
    <name evidence="13" type="ORF">NM06_03755</name>
</gene>
<protein>
    <recommendedName>
        <fullName evidence="11">Endo-1,3-beta-glucanase btgC</fullName>
    </recommendedName>
    <alternativeName>
        <fullName evidence="10">Laminarinase btgC</fullName>
    </alternativeName>
</protein>
<dbReference type="GO" id="GO:0005576">
    <property type="term" value="C:extracellular region"/>
    <property type="evidence" value="ECO:0007669"/>
    <property type="project" value="TreeGrafter"/>
</dbReference>
<dbReference type="SUPFAM" id="SSF49785">
    <property type="entry name" value="Galactose-binding domain-like"/>
    <property type="match status" value="1"/>
</dbReference>
<dbReference type="PANTHER" id="PTHR16631">
    <property type="entry name" value="GLUCAN 1,3-BETA-GLUCOSIDASE"/>
    <property type="match status" value="1"/>
</dbReference>
<evidence type="ECO:0000256" key="12">
    <source>
        <dbReference type="SAM" id="SignalP"/>
    </source>
</evidence>
<dbReference type="GO" id="GO:0000272">
    <property type="term" value="P:polysaccharide catabolic process"/>
    <property type="evidence" value="ECO:0007669"/>
    <property type="project" value="UniProtKB-KW"/>
</dbReference>